<protein>
    <submittedName>
        <fullName evidence="2">Beta-lactamase/transpeptidase-like protein</fullName>
    </submittedName>
</protein>
<accession>A0A1Y2G4I0</accession>
<dbReference type="InParanoid" id="A0A1Y2G4I0"/>
<evidence type="ECO:0000259" key="1">
    <source>
        <dbReference type="Pfam" id="PF00144"/>
    </source>
</evidence>
<dbReference type="SUPFAM" id="SSF56601">
    <property type="entry name" value="beta-lactamase/transpeptidase-like"/>
    <property type="match status" value="1"/>
</dbReference>
<dbReference type="InterPro" id="IPR012338">
    <property type="entry name" value="Beta-lactam/transpept-like"/>
</dbReference>
<dbReference type="InterPro" id="IPR001466">
    <property type="entry name" value="Beta-lactam-related"/>
</dbReference>
<name>A0A1Y2G4I0_9BASI</name>
<dbReference type="Pfam" id="PF00144">
    <property type="entry name" value="Beta-lactamase"/>
    <property type="match status" value="1"/>
</dbReference>
<dbReference type="STRING" id="106004.A0A1Y2G4I0"/>
<dbReference type="InterPro" id="IPR050789">
    <property type="entry name" value="Diverse_Enzym_Activities"/>
</dbReference>
<sequence>MTNISDLSSSLEALLAAAVDRKVAPGLSAVAFDRQGVFAQAATGIADVETKKPVTLDTVVWLASTSKLAVSLLTLRAAEKHDFDIDSHEQLVKLVPELGRDWKGTKVYDLFDGKDEKGDWKFKMSPESDKLTVRQMLSHTTGYGYFFNREENAWLMENAEGGHDLGSMLYLNAPRVWEADKEWHYSMGVDWLAVVITRITGIPLRAAFQQYLFEPLGIAPDTLDSFRTPAMDAQRGSIALHNSANSETPFIPLPFPFDTPQYEATVPEGKNPLTSAPLWGTLPAFATILQSLLNEEGPIDRNGLPLLSKKLWERARGDALAELGIEIPQRPNFSESVLPVFAHGIDWWKKPKVLKEEEDSKLGWSLLQATILKEESDTGLQPGTITWAGLANTYYFIDRSQGIGAIVTTQFFPWGTQEMLDIRDEVERWAVANNPKRTA</sequence>
<dbReference type="PANTHER" id="PTHR43283:SF3">
    <property type="entry name" value="BETA-LACTAMASE FAMILY PROTEIN (AFU_ORTHOLOGUE AFUA_5G07500)"/>
    <property type="match status" value="1"/>
</dbReference>
<gene>
    <name evidence="2" type="ORF">BCR35DRAFT_298419</name>
</gene>
<proteinExistence type="predicted"/>
<evidence type="ECO:0000313" key="3">
    <source>
        <dbReference type="Proteomes" id="UP000193467"/>
    </source>
</evidence>
<reference evidence="2 3" key="1">
    <citation type="submission" date="2016-07" db="EMBL/GenBank/DDBJ databases">
        <title>Pervasive Adenine N6-methylation of Active Genes in Fungi.</title>
        <authorList>
            <consortium name="DOE Joint Genome Institute"/>
            <person name="Mondo S.J."/>
            <person name="Dannebaum R.O."/>
            <person name="Kuo R.C."/>
            <person name="Labutti K."/>
            <person name="Haridas S."/>
            <person name="Kuo A."/>
            <person name="Salamov A."/>
            <person name="Ahrendt S.R."/>
            <person name="Lipzen A."/>
            <person name="Sullivan W."/>
            <person name="Andreopoulos W.B."/>
            <person name="Clum A."/>
            <person name="Lindquist E."/>
            <person name="Daum C."/>
            <person name="Ramamoorthy G.K."/>
            <person name="Gryganskyi A."/>
            <person name="Culley D."/>
            <person name="Magnuson J.K."/>
            <person name="James T.Y."/>
            <person name="O'Malley M.A."/>
            <person name="Stajich J.E."/>
            <person name="Spatafora J.W."/>
            <person name="Visel A."/>
            <person name="Grigoriev I.V."/>
        </authorList>
    </citation>
    <scope>NUCLEOTIDE SEQUENCE [LARGE SCALE GENOMIC DNA]</scope>
    <source>
        <strain evidence="2 3">62-1032</strain>
    </source>
</reference>
<keyword evidence="3" id="KW-1185">Reference proteome</keyword>
<feature type="domain" description="Beta-lactamase-related" evidence="1">
    <location>
        <begin position="12"/>
        <end position="416"/>
    </location>
</feature>
<dbReference type="Gene3D" id="3.40.710.10">
    <property type="entry name" value="DD-peptidase/beta-lactamase superfamily"/>
    <property type="match status" value="1"/>
</dbReference>
<dbReference type="PANTHER" id="PTHR43283">
    <property type="entry name" value="BETA-LACTAMASE-RELATED"/>
    <property type="match status" value="1"/>
</dbReference>
<dbReference type="Proteomes" id="UP000193467">
    <property type="component" value="Unassembled WGS sequence"/>
</dbReference>
<dbReference type="EMBL" id="MCGR01000001">
    <property type="protein sequence ID" value="ORY92845.1"/>
    <property type="molecule type" value="Genomic_DNA"/>
</dbReference>
<dbReference type="OrthoDB" id="428260at2759"/>
<comment type="caution">
    <text evidence="2">The sequence shown here is derived from an EMBL/GenBank/DDBJ whole genome shotgun (WGS) entry which is preliminary data.</text>
</comment>
<evidence type="ECO:0000313" key="2">
    <source>
        <dbReference type="EMBL" id="ORY92845.1"/>
    </source>
</evidence>
<organism evidence="2 3">
    <name type="scientific">Leucosporidium creatinivorum</name>
    <dbReference type="NCBI Taxonomy" id="106004"/>
    <lineage>
        <taxon>Eukaryota</taxon>
        <taxon>Fungi</taxon>
        <taxon>Dikarya</taxon>
        <taxon>Basidiomycota</taxon>
        <taxon>Pucciniomycotina</taxon>
        <taxon>Microbotryomycetes</taxon>
        <taxon>Leucosporidiales</taxon>
        <taxon>Leucosporidium</taxon>
    </lineage>
</organism>
<dbReference type="AlphaFoldDB" id="A0A1Y2G4I0"/>